<evidence type="ECO:0000256" key="10">
    <source>
        <dbReference type="SAM" id="Phobius"/>
    </source>
</evidence>
<keyword evidence="6" id="KW-0143">Chaperone</keyword>
<organism evidence="12 13">
    <name type="scientific">Sphingorhabdus lutea</name>
    <dbReference type="NCBI Taxonomy" id="1913578"/>
    <lineage>
        <taxon>Bacteria</taxon>
        <taxon>Pseudomonadati</taxon>
        <taxon>Pseudomonadota</taxon>
        <taxon>Alphaproteobacteria</taxon>
        <taxon>Sphingomonadales</taxon>
        <taxon>Sphingomonadaceae</taxon>
        <taxon>Sphingorhabdus</taxon>
    </lineage>
</organism>
<evidence type="ECO:0000256" key="8">
    <source>
        <dbReference type="ARBA" id="ARBA00024235"/>
    </source>
</evidence>
<keyword evidence="5 10" id="KW-0472">Membrane</keyword>
<dbReference type="AlphaFoldDB" id="A0A1L3J902"/>
<dbReference type="EMBL" id="CP018154">
    <property type="protein sequence ID" value="APG61590.1"/>
    <property type="molecule type" value="Genomic_DNA"/>
</dbReference>
<dbReference type="KEGG" id="sphl:LPB140_00605"/>
<dbReference type="InterPro" id="IPR026039">
    <property type="entry name" value="YfgM"/>
</dbReference>
<dbReference type="Gene3D" id="1.25.40.10">
    <property type="entry name" value="Tetratricopeptide repeat domain"/>
    <property type="match status" value="1"/>
</dbReference>
<evidence type="ECO:0000256" key="9">
    <source>
        <dbReference type="SAM" id="MobiDB-lite"/>
    </source>
</evidence>
<dbReference type="PANTHER" id="PTHR38035">
    <property type="entry name" value="UPF0070 PROTEIN YFGM"/>
    <property type="match status" value="1"/>
</dbReference>
<dbReference type="InterPro" id="IPR018704">
    <property type="entry name" value="SecYEG/CpoB_TPR"/>
</dbReference>
<comment type="subcellular location">
    <subcellularLocation>
        <location evidence="1">Cell membrane</location>
        <topology evidence="1">Single-pass type II membrane protein</topology>
    </subcellularLocation>
</comment>
<feature type="compositionally biased region" description="Polar residues" evidence="9">
    <location>
        <begin position="243"/>
        <end position="255"/>
    </location>
</feature>
<evidence type="ECO:0000256" key="3">
    <source>
        <dbReference type="ARBA" id="ARBA00022692"/>
    </source>
</evidence>
<name>A0A1L3J902_9SPHN</name>
<feature type="transmembrane region" description="Helical" evidence="10">
    <location>
        <begin position="44"/>
        <end position="64"/>
    </location>
</feature>
<sequence>MEAKLAKTPSPTDIPSKNNGDEAFLREVDEAVRQSDFQNFMKKYGWWLLGLIILGLAAFGAYIWQANEQEKANGLIAEQYVTALDKLQGGDVAGATKGFEALTKAEQPGYRALSMMMIANIYAGEKQTAKAVAQYDKVIKDESLPQEFRNLSLIRQTTLNFEVMKPQAVVDAMKDLAKPGNPWFGSAGELTALAYMKMGKEDLAGPIFAQIAQQKDLPESLRGRAGQMAGMLGIDVIQENDTKNNAQANANGSKDSATKESE</sequence>
<keyword evidence="3 10" id="KW-0812">Transmembrane</keyword>
<evidence type="ECO:0000259" key="11">
    <source>
        <dbReference type="Pfam" id="PF09976"/>
    </source>
</evidence>
<evidence type="ECO:0000256" key="6">
    <source>
        <dbReference type="ARBA" id="ARBA00023186"/>
    </source>
</evidence>
<accession>A0A1L3J902</accession>
<reference evidence="12 13" key="1">
    <citation type="submission" date="2016-11" db="EMBL/GenBank/DDBJ databases">
        <title>Sphingorhabdus sp. LPB0140, isolated from marine environment.</title>
        <authorList>
            <person name="Kim E."/>
            <person name="Yi H."/>
        </authorList>
    </citation>
    <scope>NUCLEOTIDE SEQUENCE [LARGE SCALE GENOMIC DNA]</scope>
    <source>
        <strain evidence="12 13">LPB0140</strain>
    </source>
</reference>
<feature type="compositionally biased region" description="Polar residues" evidence="9">
    <location>
        <begin position="9"/>
        <end position="18"/>
    </location>
</feature>
<feature type="region of interest" description="Disordered" evidence="9">
    <location>
        <begin position="240"/>
        <end position="262"/>
    </location>
</feature>
<keyword evidence="13" id="KW-1185">Reference proteome</keyword>
<evidence type="ECO:0000313" key="13">
    <source>
        <dbReference type="Proteomes" id="UP000242561"/>
    </source>
</evidence>
<dbReference type="Proteomes" id="UP000242561">
    <property type="component" value="Chromosome"/>
</dbReference>
<feature type="region of interest" description="Disordered" evidence="9">
    <location>
        <begin position="1"/>
        <end position="20"/>
    </location>
</feature>
<gene>
    <name evidence="12" type="ORF">LPB140_00605</name>
</gene>
<dbReference type="PANTHER" id="PTHR38035:SF1">
    <property type="entry name" value="ANCILLARY SECYEG TRANSLOCON SUBUNIT"/>
    <property type="match status" value="1"/>
</dbReference>
<dbReference type="STRING" id="1913578.LPB140_00605"/>
<dbReference type="GO" id="GO:0044877">
    <property type="term" value="F:protein-containing complex binding"/>
    <property type="evidence" value="ECO:0007669"/>
    <property type="project" value="InterPro"/>
</dbReference>
<keyword evidence="4 10" id="KW-1133">Transmembrane helix</keyword>
<evidence type="ECO:0000256" key="1">
    <source>
        <dbReference type="ARBA" id="ARBA00004401"/>
    </source>
</evidence>
<evidence type="ECO:0000256" key="7">
    <source>
        <dbReference type="ARBA" id="ARBA00024197"/>
    </source>
</evidence>
<protein>
    <recommendedName>
        <fullName evidence="8">Ancillary SecYEG translocon subunit</fullName>
    </recommendedName>
</protein>
<evidence type="ECO:0000256" key="5">
    <source>
        <dbReference type="ARBA" id="ARBA00023136"/>
    </source>
</evidence>
<dbReference type="GO" id="GO:0005886">
    <property type="term" value="C:plasma membrane"/>
    <property type="evidence" value="ECO:0007669"/>
    <property type="project" value="UniProtKB-SubCell"/>
</dbReference>
<proteinExistence type="inferred from homology"/>
<evidence type="ECO:0000256" key="2">
    <source>
        <dbReference type="ARBA" id="ARBA00022475"/>
    </source>
</evidence>
<dbReference type="Pfam" id="PF09976">
    <property type="entry name" value="TPR_21"/>
    <property type="match status" value="1"/>
</dbReference>
<evidence type="ECO:0000313" key="12">
    <source>
        <dbReference type="EMBL" id="APG61590.1"/>
    </source>
</evidence>
<evidence type="ECO:0000256" key="4">
    <source>
        <dbReference type="ARBA" id="ARBA00022989"/>
    </source>
</evidence>
<comment type="similarity">
    <text evidence="7">Belongs to the YfgM family.</text>
</comment>
<keyword evidence="2" id="KW-1003">Cell membrane</keyword>
<feature type="domain" description="Ancillary SecYEG translocon subunit/Cell division coordinator CpoB TPR" evidence="11">
    <location>
        <begin position="39"/>
        <end position="202"/>
    </location>
</feature>
<dbReference type="InterPro" id="IPR011990">
    <property type="entry name" value="TPR-like_helical_dom_sf"/>
</dbReference>